<proteinExistence type="predicted"/>
<sequence length="774" mass="89349">TKRADRIFRKSDNNKLKQRIAKLCQNKNFNKVNNTIQKTKRQQKKITTRLIKDCQAEKANLPLHVLEMDESFINAINGHVMWPQIVDQEISKNALIQFIDETNFNRLRKKPYAICSILYNIEKYKEVPVNKINLSLLKALANLTDSLFKINFNYDHPNIDVYKIPVLLNRTGFIYLSDSRNINCFMTKNVSFELQICNTCYTYLQKNKTLPLSLANNIWIRPTLLCLQDLTIPKQLLISPGYLYINLIQLINKKHIYHKLKGYIITLPQNPGSLVNVLPLPMYRLYDYLKVVFIGKGNPPKNLLKKILQVRKSKISIALKWLFRHNILFKNYKFDNNALNLLPEGEIPESLTLTTTVINLDFQTIEHHTGYIQDPLDQYNKSTSDTDNDNSNPDKNTKLLYPNINNSIGSACELRPSGIVYVNNVPISGRELILLFFQKLINNTNQQKYNAFSSSSNKKNTKDNSLQPHIILMPHDNKSLNEYEDDFLFPAGFPVFYPYGIEGHKGRLLHVSLKQYANHLMHHISSETYNLTKSYNFERSANLIATLNANDISIAINQKQNRQLVTNPAILELLKNINSTGSKLMASPQSHSHMHSEIQAIIIRDRTPSFFITINPADLHSPITMLYAGNEIDLENLLPDNFPKSTERAQLAHLDFSAVAKYFDTTIQCIINSIIGYNNKNCGIFGRVKNYYGVVEYQDCSTPHCHMLIWLYGVPDTIMLQERLKNDKDFCQCLLQYISDIVRKDLRYLLSNGQILTNEMLKTEYMRPKSILEK</sequence>
<evidence type="ECO:0000313" key="5">
    <source>
        <dbReference type="Proteomes" id="UP000789759"/>
    </source>
</evidence>
<protein>
    <submittedName>
        <fullName evidence="4">10174_t:CDS:1</fullName>
    </submittedName>
</protein>
<name>A0A9N9JYV4_9GLOM</name>
<dbReference type="OrthoDB" id="432234at2759"/>
<feature type="domain" description="DUF6570" evidence="3">
    <location>
        <begin position="207"/>
        <end position="340"/>
    </location>
</feature>
<organism evidence="4 5">
    <name type="scientific">Cetraspora pellucida</name>
    <dbReference type="NCBI Taxonomy" id="1433469"/>
    <lineage>
        <taxon>Eukaryota</taxon>
        <taxon>Fungi</taxon>
        <taxon>Fungi incertae sedis</taxon>
        <taxon>Mucoromycota</taxon>
        <taxon>Glomeromycotina</taxon>
        <taxon>Glomeromycetes</taxon>
        <taxon>Diversisporales</taxon>
        <taxon>Gigasporaceae</taxon>
        <taxon>Cetraspora</taxon>
    </lineage>
</organism>
<evidence type="ECO:0000259" key="3">
    <source>
        <dbReference type="Pfam" id="PF20209"/>
    </source>
</evidence>
<comment type="caution">
    <text evidence="4">The sequence shown here is derived from an EMBL/GenBank/DDBJ whole genome shotgun (WGS) entry which is preliminary data.</text>
</comment>
<reference evidence="4" key="1">
    <citation type="submission" date="2021-06" db="EMBL/GenBank/DDBJ databases">
        <authorList>
            <person name="Kallberg Y."/>
            <person name="Tangrot J."/>
            <person name="Rosling A."/>
        </authorList>
    </citation>
    <scope>NUCLEOTIDE SEQUENCE</scope>
    <source>
        <strain evidence="4">FL966</strain>
    </source>
</reference>
<accession>A0A9N9JYV4</accession>
<evidence type="ECO:0000256" key="1">
    <source>
        <dbReference type="SAM" id="MobiDB-lite"/>
    </source>
</evidence>
<gene>
    <name evidence="4" type="ORF">CPELLU_LOCUS17932</name>
</gene>
<feature type="non-terminal residue" evidence="4">
    <location>
        <position position="774"/>
    </location>
</feature>
<keyword evidence="5" id="KW-1185">Reference proteome</keyword>
<dbReference type="Pfam" id="PF20209">
    <property type="entry name" value="DUF6570"/>
    <property type="match status" value="1"/>
</dbReference>
<dbReference type="Proteomes" id="UP000789759">
    <property type="component" value="Unassembled WGS sequence"/>
</dbReference>
<feature type="compositionally biased region" description="Low complexity" evidence="1">
    <location>
        <begin position="380"/>
        <end position="394"/>
    </location>
</feature>
<dbReference type="AlphaFoldDB" id="A0A9N9JYV4"/>
<feature type="domain" description="Helitron helicase-like" evidence="2">
    <location>
        <begin position="544"/>
        <end position="709"/>
    </location>
</feature>
<feature type="region of interest" description="Disordered" evidence="1">
    <location>
        <begin position="376"/>
        <end position="398"/>
    </location>
</feature>
<dbReference type="InterPro" id="IPR025476">
    <property type="entry name" value="Helitron_helicase-like"/>
</dbReference>
<dbReference type="EMBL" id="CAJVQA010032866">
    <property type="protein sequence ID" value="CAG8803707.1"/>
    <property type="molecule type" value="Genomic_DNA"/>
</dbReference>
<evidence type="ECO:0000313" key="4">
    <source>
        <dbReference type="EMBL" id="CAG8803707.1"/>
    </source>
</evidence>
<dbReference type="InterPro" id="IPR046700">
    <property type="entry name" value="DUF6570"/>
</dbReference>
<evidence type="ECO:0000259" key="2">
    <source>
        <dbReference type="Pfam" id="PF14214"/>
    </source>
</evidence>
<dbReference type="Pfam" id="PF14214">
    <property type="entry name" value="Helitron_like_N"/>
    <property type="match status" value="1"/>
</dbReference>